<protein>
    <submittedName>
        <fullName evidence="1">Uncharacterized protein</fullName>
    </submittedName>
</protein>
<dbReference type="AlphaFoldDB" id="A0A5C7J9X5"/>
<comment type="caution">
    <text evidence="1">The sequence shown here is derived from an EMBL/GenBank/DDBJ whole genome shotgun (WGS) entry which is preliminary data.</text>
</comment>
<dbReference type="EMBL" id="SSDS01000022">
    <property type="protein sequence ID" value="TXG78277.1"/>
    <property type="molecule type" value="Genomic_DNA"/>
</dbReference>
<sequence length="76" mass="9198">MKASEARDLANKLRAHDQRILEKVYSQVKEHAEDGEYQFIFDWCNLSLEVQRQLLYDGYQLEAIDRIGYRISWYNR</sequence>
<reference evidence="1 2" key="1">
    <citation type="submission" date="2018-09" db="EMBL/GenBank/DDBJ databases">
        <title>Metagenome Assembled Genomes from an Advanced Water Purification Facility.</title>
        <authorList>
            <person name="Stamps B.W."/>
            <person name="Spear J.R."/>
        </authorList>
    </citation>
    <scope>NUCLEOTIDE SEQUENCE [LARGE SCALE GENOMIC DNA]</scope>
    <source>
        <strain evidence="1">Bin_63_2</strain>
    </source>
</reference>
<evidence type="ECO:0000313" key="1">
    <source>
        <dbReference type="EMBL" id="TXG78277.1"/>
    </source>
</evidence>
<evidence type="ECO:0000313" key="2">
    <source>
        <dbReference type="Proteomes" id="UP000321026"/>
    </source>
</evidence>
<accession>A0A5C7J9X5</accession>
<proteinExistence type="predicted"/>
<dbReference type="Proteomes" id="UP000321026">
    <property type="component" value="Unassembled WGS sequence"/>
</dbReference>
<name>A0A5C7J9X5_9BACT</name>
<organism evidence="1 2">
    <name type="scientific">Candidatus Dojkabacteria bacterium</name>
    <dbReference type="NCBI Taxonomy" id="2099670"/>
    <lineage>
        <taxon>Bacteria</taxon>
        <taxon>Candidatus Dojkabacteria</taxon>
    </lineage>
</organism>
<gene>
    <name evidence="1" type="ORF">E6Q11_01385</name>
</gene>